<dbReference type="GO" id="GO:0030246">
    <property type="term" value="F:carbohydrate binding"/>
    <property type="evidence" value="ECO:0007669"/>
    <property type="project" value="InterPro"/>
</dbReference>
<feature type="domain" description="HTH marR-type" evidence="6">
    <location>
        <begin position="18"/>
        <end position="59"/>
    </location>
</feature>
<dbReference type="Gene3D" id="1.10.10.60">
    <property type="entry name" value="Homeodomain-like"/>
    <property type="match status" value="1"/>
</dbReference>
<organism evidence="7 8">
    <name type="scientific">Candidatus Enterocloster excrementipullorum</name>
    <dbReference type="NCBI Taxonomy" id="2838559"/>
    <lineage>
        <taxon>Bacteria</taxon>
        <taxon>Bacillati</taxon>
        <taxon>Bacillota</taxon>
        <taxon>Clostridia</taxon>
        <taxon>Lachnospirales</taxon>
        <taxon>Lachnospiraceae</taxon>
        <taxon>Enterocloster</taxon>
    </lineage>
</organism>
<dbReference type="GO" id="GO:0003700">
    <property type="term" value="F:DNA-binding transcription factor activity"/>
    <property type="evidence" value="ECO:0007669"/>
    <property type="project" value="InterPro"/>
</dbReference>
<dbReference type="SUPFAM" id="SSF46785">
    <property type="entry name" value="Winged helix' DNA-binding domain"/>
    <property type="match status" value="1"/>
</dbReference>
<dbReference type="GO" id="GO:0003677">
    <property type="term" value="F:DNA binding"/>
    <property type="evidence" value="ECO:0007669"/>
    <property type="project" value="UniProtKB-KW"/>
</dbReference>
<evidence type="ECO:0000256" key="2">
    <source>
        <dbReference type="ARBA" id="ARBA00023015"/>
    </source>
</evidence>
<dbReference type="InterPro" id="IPR036390">
    <property type="entry name" value="WH_DNA-bd_sf"/>
</dbReference>
<protein>
    <submittedName>
        <fullName evidence="7">Sugar-binding transcriptional regulator</fullName>
    </submittedName>
</protein>
<dbReference type="Gene3D" id="3.40.50.1360">
    <property type="match status" value="1"/>
</dbReference>
<accession>A0A9D2SIA6</accession>
<dbReference type="PANTHER" id="PTHR34294:SF1">
    <property type="entry name" value="TRANSCRIPTIONAL REGULATOR LSRR"/>
    <property type="match status" value="1"/>
</dbReference>
<dbReference type="PANTHER" id="PTHR34294">
    <property type="entry name" value="TRANSCRIPTIONAL REGULATOR-RELATED"/>
    <property type="match status" value="1"/>
</dbReference>
<dbReference type="InterPro" id="IPR051054">
    <property type="entry name" value="SorC_transcr_regulators"/>
</dbReference>
<gene>
    <name evidence="7" type="ORF">H9704_14010</name>
</gene>
<keyword evidence="4" id="KW-0804">Transcription</keyword>
<reference evidence="7" key="1">
    <citation type="journal article" date="2021" name="PeerJ">
        <title>Extensive microbial diversity within the chicken gut microbiome revealed by metagenomics and culture.</title>
        <authorList>
            <person name="Gilroy R."/>
            <person name="Ravi A."/>
            <person name="Getino M."/>
            <person name="Pursley I."/>
            <person name="Horton D.L."/>
            <person name="Alikhan N.F."/>
            <person name="Baker D."/>
            <person name="Gharbi K."/>
            <person name="Hall N."/>
            <person name="Watson M."/>
            <person name="Adriaenssens E.M."/>
            <person name="Foster-Nyarko E."/>
            <person name="Jarju S."/>
            <person name="Secka A."/>
            <person name="Antonio M."/>
            <person name="Oren A."/>
            <person name="Chaudhuri R.R."/>
            <person name="La Ragione R."/>
            <person name="Hildebrand F."/>
            <person name="Pallen M.J."/>
        </authorList>
    </citation>
    <scope>NUCLEOTIDE SEQUENCE</scope>
    <source>
        <strain evidence="7">CHK180-15479</strain>
    </source>
</reference>
<evidence type="ECO:0000259" key="5">
    <source>
        <dbReference type="Pfam" id="PF04198"/>
    </source>
</evidence>
<dbReference type="Pfam" id="PF12802">
    <property type="entry name" value="MarR_2"/>
    <property type="match status" value="1"/>
</dbReference>
<evidence type="ECO:0000259" key="6">
    <source>
        <dbReference type="Pfam" id="PF12802"/>
    </source>
</evidence>
<dbReference type="InterPro" id="IPR007324">
    <property type="entry name" value="Sugar-bd_dom_put"/>
</dbReference>
<name>A0A9D2SIA6_9FIRM</name>
<keyword evidence="2" id="KW-0805">Transcription regulation</keyword>
<dbReference type="InterPro" id="IPR037171">
    <property type="entry name" value="NagB/RpiA_transferase-like"/>
</dbReference>
<sequence length="319" mass="35517">MKNYESMSVQEKWNVLAAVANLYYNSDLTQSQIAERLYTSRSRISRMLKEARELGIVEIHIQEPWERNLAYESRLKEAFSLKNVRVISTKDTNRDNGLSRIAEATAYYLDSIVKQGMVVGISWGNTLYHIIKHISTNNRKNIPITVVPIMGAASLKSPEKDGLDLAKDLASAYGGKYRYIYAPLFVKNRELKESLVQEENIKRVLELSAGADAILTSVGSIVYKSWSNYLSISTLETLESRGAVGHIGGHFYDVQGRELETSLSERMIGSTLEDIRRCPEVVCAACGESKAEAVLGALRGGFLNTLVVDERCAGRILGL</sequence>
<dbReference type="Proteomes" id="UP000823910">
    <property type="component" value="Unassembled WGS sequence"/>
</dbReference>
<dbReference type="SUPFAM" id="SSF100950">
    <property type="entry name" value="NagB/RpiA/CoA transferase-like"/>
    <property type="match status" value="1"/>
</dbReference>
<dbReference type="Pfam" id="PF04198">
    <property type="entry name" value="Sugar-bind"/>
    <property type="match status" value="1"/>
</dbReference>
<evidence type="ECO:0000256" key="3">
    <source>
        <dbReference type="ARBA" id="ARBA00023125"/>
    </source>
</evidence>
<reference evidence="7" key="2">
    <citation type="submission" date="2021-04" db="EMBL/GenBank/DDBJ databases">
        <authorList>
            <person name="Gilroy R."/>
        </authorList>
    </citation>
    <scope>NUCLEOTIDE SEQUENCE</scope>
    <source>
        <strain evidence="7">CHK180-15479</strain>
    </source>
</reference>
<dbReference type="AlphaFoldDB" id="A0A9D2SIA6"/>
<evidence type="ECO:0000256" key="4">
    <source>
        <dbReference type="ARBA" id="ARBA00023163"/>
    </source>
</evidence>
<feature type="domain" description="Sugar-binding" evidence="5">
    <location>
        <begin position="65"/>
        <end position="317"/>
    </location>
</feature>
<proteinExistence type="inferred from homology"/>
<evidence type="ECO:0000313" key="8">
    <source>
        <dbReference type="Proteomes" id="UP000823910"/>
    </source>
</evidence>
<evidence type="ECO:0000256" key="1">
    <source>
        <dbReference type="ARBA" id="ARBA00010466"/>
    </source>
</evidence>
<keyword evidence="3" id="KW-0238">DNA-binding</keyword>
<evidence type="ECO:0000313" key="7">
    <source>
        <dbReference type="EMBL" id="HJC07235.1"/>
    </source>
</evidence>
<dbReference type="EMBL" id="DWWT01000076">
    <property type="protein sequence ID" value="HJC07235.1"/>
    <property type="molecule type" value="Genomic_DNA"/>
</dbReference>
<dbReference type="InterPro" id="IPR000835">
    <property type="entry name" value="HTH_MarR-typ"/>
</dbReference>
<comment type="similarity">
    <text evidence="1">Belongs to the SorC transcriptional regulatory family.</text>
</comment>
<comment type="caution">
    <text evidence="7">The sequence shown here is derived from an EMBL/GenBank/DDBJ whole genome shotgun (WGS) entry which is preliminary data.</text>
</comment>